<dbReference type="InterPro" id="IPR003593">
    <property type="entry name" value="AAA+_ATPase"/>
</dbReference>
<dbReference type="SUPFAM" id="SSF52540">
    <property type="entry name" value="P-loop containing nucleoside triphosphate hydrolases"/>
    <property type="match status" value="1"/>
</dbReference>
<dbReference type="SUPFAM" id="SSF55785">
    <property type="entry name" value="PYP-like sensor domain (PAS domain)"/>
    <property type="match status" value="1"/>
</dbReference>
<keyword evidence="3" id="KW-0805">Transcription regulation</keyword>
<dbReference type="InterPro" id="IPR000014">
    <property type="entry name" value="PAS"/>
</dbReference>
<evidence type="ECO:0000256" key="5">
    <source>
        <dbReference type="ARBA" id="ARBA00023163"/>
    </source>
</evidence>
<accession>A0ABR9ZPT0</accession>
<name>A0ABR9ZPT0_9FIRM</name>
<evidence type="ECO:0000256" key="1">
    <source>
        <dbReference type="ARBA" id="ARBA00022741"/>
    </source>
</evidence>
<dbReference type="InterPro" id="IPR025944">
    <property type="entry name" value="Sigma_54_int_dom_CS"/>
</dbReference>
<dbReference type="PRINTS" id="PR01590">
    <property type="entry name" value="HTHFIS"/>
</dbReference>
<dbReference type="CDD" id="cd00009">
    <property type="entry name" value="AAA"/>
    <property type="match status" value="1"/>
</dbReference>
<dbReference type="CDD" id="cd00130">
    <property type="entry name" value="PAS"/>
    <property type="match status" value="1"/>
</dbReference>
<dbReference type="Proteomes" id="UP000614200">
    <property type="component" value="Unassembled WGS sequence"/>
</dbReference>
<feature type="domain" description="PAS" evidence="7">
    <location>
        <begin position="10"/>
        <end position="63"/>
    </location>
</feature>
<dbReference type="PROSITE" id="PS50045">
    <property type="entry name" value="SIGMA54_INTERACT_4"/>
    <property type="match status" value="1"/>
</dbReference>
<evidence type="ECO:0000259" key="7">
    <source>
        <dbReference type="PROSITE" id="PS50112"/>
    </source>
</evidence>
<dbReference type="PROSITE" id="PS50112">
    <property type="entry name" value="PAS"/>
    <property type="match status" value="1"/>
</dbReference>
<dbReference type="Pfam" id="PF02954">
    <property type="entry name" value="HTH_8"/>
    <property type="match status" value="1"/>
</dbReference>
<dbReference type="InterPro" id="IPR009057">
    <property type="entry name" value="Homeodomain-like_sf"/>
</dbReference>
<comment type="caution">
    <text evidence="8">The sequence shown here is derived from an EMBL/GenBank/DDBJ whole genome shotgun (WGS) entry which is preliminary data.</text>
</comment>
<dbReference type="InterPro" id="IPR025662">
    <property type="entry name" value="Sigma_54_int_dom_ATP-bd_1"/>
</dbReference>
<evidence type="ECO:0000256" key="4">
    <source>
        <dbReference type="ARBA" id="ARBA00023125"/>
    </source>
</evidence>
<feature type="domain" description="Sigma-54 factor interaction" evidence="6">
    <location>
        <begin position="141"/>
        <end position="371"/>
    </location>
</feature>
<dbReference type="Pfam" id="PF25601">
    <property type="entry name" value="AAA_lid_14"/>
    <property type="match status" value="1"/>
</dbReference>
<keyword evidence="5" id="KW-0804">Transcription</keyword>
<dbReference type="Gene3D" id="3.40.50.300">
    <property type="entry name" value="P-loop containing nucleotide triphosphate hydrolases"/>
    <property type="match status" value="1"/>
</dbReference>
<dbReference type="InterPro" id="IPR002078">
    <property type="entry name" value="Sigma_54_int"/>
</dbReference>
<dbReference type="SUPFAM" id="SSF46689">
    <property type="entry name" value="Homeodomain-like"/>
    <property type="match status" value="1"/>
</dbReference>
<dbReference type="PANTHER" id="PTHR32071:SF57">
    <property type="entry name" value="C4-DICARBOXYLATE TRANSPORT TRANSCRIPTIONAL REGULATORY PROTEIN DCTD"/>
    <property type="match status" value="1"/>
</dbReference>
<evidence type="ECO:0000313" key="9">
    <source>
        <dbReference type="Proteomes" id="UP000614200"/>
    </source>
</evidence>
<dbReference type="Pfam" id="PF00158">
    <property type="entry name" value="Sigma54_activat"/>
    <property type="match status" value="1"/>
</dbReference>
<dbReference type="Pfam" id="PF00989">
    <property type="entry name" value="PAS"/>
    <property type="match status" value="1"/>
</dbReference>
<dbReference type="PROSITE" id="PS00675">
    <property type="entry name" value="SIGMA54_INTERACT_1"/>
    <property type="match status" value="1"/>
</dbReference>
<protein>
    <submittedName>
        <fullName evidence="8">Sigma 54-interacting transcriptional regulator</fullName>
    </submittedName>
</protein>
<reference evidence="8 9" key="1">
    <citation type="submission" date="2020-11" db="EMBL/GenBank/DDBJ databases">
        <title>Fusibacter basophilias sp. nov.</title>
        <authorList>
            <person name="Qiu D."/>
        </authorList>
    </citation>
    <scope>NUCLEOTIDE SEQUENCE [LARGE SCALE GENOMIC DNA]</scope>
    <source>
        <strain evidence="8 9">Q10-2</strain>
    </source>
</reference>
<keyword evidence="9" id="KW-1185">Reference proteome</keyword>
<proteinExistence type="predicted"/>
<dbReference type="SMART" id="SM00091">
    <property type="entry name" value="PAS"/>
    <property type="match status" value="1"/>
</dbReference>
<sequence length="467" mass="52485">MCEISRENIVLNLISNMVENSHEGIMVVSITGEILFCNSYFERILEKPAPEIEGSSIETLMPQCTFELHFKSAKAQWGKTLTIGCHQIVVHKTPFYVEAKWMGSILRTAFPTMEAANQFAERILPRKLSLTDGKLHTCMDIIGETEPMLLVKKMARKASRSISNLLVTGESGTGKTIMVEAIHNRSSRSHAPFVKVNCAAIPENLLESELFGYAPGAFTGANREGKPGKFEAANGGTLFLDEIGDMPLYMQAKMLQAIQDRRIERVGSNTFIELDVRIIAATNRDLKAMIQAGTFREDLYYRLKVLEINMPSLRDIKTDIPRYAEGLLVKITQKLGTTHRGFTPESMAKIMAYHWPGNVRQLENFIEQAANFIQEDIIDVNQLTKVPWDKSGADAQILHPTMRLNDDSNPTDDLNTALNNLIEDTEKQMISMALIKCNGNKTKAAELLEINRTVLYKKMKRLNMALK</sequence>
<dbReference type="Gene3D" id="1.10.10.60">
    <property type="entry name" value="Homeodomain-like"/>
    <property type="match status" value="1"/>
</dbReference>
<dbReference type="InterPro" id="IPR025943">
    <property type="entry name" value="Sigma_54_int_dom_ATP-bd_2"/>
</dbReference>
<dbReference type="EMBL" id="JADKNH010000002">
    <property type="protein sequence ID" value="MBF4692424.1"/>
    <property type="molecule type" value="Genomic_DNA"/>
</dbReference>
<dbReference type="InterPro" id="IPR013767">
    <property type="entry name" value="PAS_fold"/>
</dbReference>
<dbReference type="PANTHER" id="PTHR32071">
    <property type="entry name" value="TRANSCRIPTIONAL REGULATORY PROTEIN"/>
    <property type="match status" value="1"/>
</dbReference>
<evidence type="ECO:0000259" key="6">
    <source>
        <dbReference type="PROSITE" id="PS50045"/>
    </source>
</evidence>
<dbReference type="PROSITE" id="PS00688">
    <property type="entry name" value="SIGMA54_INTERACT_3"/>
    <property type="match status" value="1"/>
</dbReference>
<dbReference type="PROSITE" id="PS00676">
    <property type="entry name" value="SIGMA54_INTERACT_2"/>
    <property type="match status" value="1"/>
</dbReference>
<dbReference type="InterPro" id="IPR002197">
    <property type="entry name" value="HTH_Fis"/>
</dbReference>
<organism evidence="8 9">
    <name type="scientific">Fusibacter ferrireducens</name>
    <dbReference type="NCBI Taxonomy" id="2785058"/>
    <lineage>
        <taxon>Bacteria</taxon>
        <taxon>Bacillati</taxon>
        <taxon>Bacillota</taxon>
        <taxon>Clostridia</taxon>
        <taxon>Eubacteriales</taxon>
        <taxon>Eubacteriales Family XII. Incertae Sedis</taxon>
        <taxon>Fusibacter</taxon>
    </lineage>
</organism>
<dbReference type="Gene3D" id="3.30.450.20">
    <property type="entry name" value="PAS domain"/>
    <property type="match status" value="1"/>
</dbReference>
<evidence type="ECO:0000256" key="3">
    <source>
        <dbReference type="ARBA" id="ARBA00023015"/>
    </source>
</evidence>
<dbReference type="InterPro" id="IPR058031">
    <property type="entry name" value="AAA_lid_NorR"/>
</dbReference>
<evidence type="ECO:0000256" key="2">
    <source>
        <dbReference type="ARBA" id="ARBA00022840"/>
    </source>
</evidence>
<dbReference type="RefSeq" id="WP_194700655.1">
    <property type="nucleotide sequence ID" value="NZ_JADKNH010000002.1"/>
</dbReference>
<keyword evidence="4" id="KW-0238">DNA-binding</keyword>
<keyword evidence="1" id="KW-0547">Nucleotide-binding</keyword>
<dbReference type="InterPro" id="IPR035965">
    <property type="entry name" value="PAS-like_dom_sf"/>
</dbReference>
<dbReference type="Gene3D" id="1.10.8.60">
    <property type="match status" value="1"/>
</dbReference>
<evidence type="ECO:0000313" key="8">
    <source>
        <dbReference type="EMBL" id="MBF4692424.1"/>
    </source>
</evidence>
<keyword evidence="2" id="KW-0067">ATP-binding</keyword>
<gene>
    <name evidence="8" type="ORF">ISU02_04815</name>
</gene>
<dbReference type="SMART" id="SM00382">
    <property type="entry name" value="AAA"/>
    <property type="match status" value="1"/>
</dbReference>
<dbReference type="InterPro" id="IPR027417">
    <property type="entry name" value="P-loop_NTPase"/>
</dbReference>